<dbReference type="InterPro" id="IPR054384">
    <property type="entry name" value="SecDF_P1_head"/>
</dbReference>
<dbReference type="InterPro" id="IPR005791">
    <property type="entry name" value="SecD"/>
</dbReference>
<evidence type="ECO:0000313" key="13">
    <source>
        <dbReference type="EMBL" id="OGY98585.1"/>
    </source>
</evidence>
<feature type="transmembrane region" description="Helical" evidence="9">
    <location>
        <begin position="254"/>
        <end position="272"/>
    </location>
</feature>
<organism evidence="13 14">
    <name type="scientific">Candidatus Liptonbacteria bacterium RIFCSPHIGHO2_01_FULL_57_28</name>
    <dbReference type="NCBI Taxonomy" id="1798647"/>
    <lineage>
        <taxon>Bacteria</taxon>
        <taxon>Candidatus Liptoniibacteriota</taxon>
    </lineage>
</organism>
<dbReference type="Gene3D" id="3.30.70.3220">
    <property type="match status" value="1"/>
</dbReference>
<dbReference type="GO" id="GO:0006605">
    <property type="term" value="P:protein targeting"/>
    <property type="evidence" value="ECO:0007669"/>
    <property type="project" value="UniProtKB-UniRule"/>
</dbReference>
<evidence type="ECO:0000256" key="2">
    <source>
        <dbReference type="ARBA" id="ARBA00022448"/>
    </source>
</evidence>
<dbReference type="GO" id="GO:0005886">
    <property type="term" value="C:plasma membrane"/>
    <property type="evidence" value="ECO:0007669"/>
    <property type="project" value="UniProtKB-SubCell"/>
</dbReference>
<dbReference type="SUPFAM" id="SSF82866">
    <property type="entry name" value="Multidrug efflux transporter AcrB transmembrane domain"/>
    <property type="match status" value="1"/>
</dbReference>
<dbReference type="Pfam" id="PF02355">
    <property type="entry name" value="SecD_SecF_C"/>
    <property type="match status" value="1"/>
</dbReference>
<dbReference type="PANTHER" id="PTHR30081:SF1">
    <property type="entry name" value="PROTEIN TRANSLOCASE SUBUNIT SECD"/>
    <property type="match status" value="1"/>
</dbReference>
<dbReference type="Pfam" id="PF21760">
    <property type="entry name" value="SecD_1st"/>
    <property type="match status" value="1"/>
</dbReference>
<evidence type="ECO:0000256" key="9">
    <source>
        <dbReference type="HAMAP-Rule" id="MF_01463"/>
    </source>
</evidence>
<feature type="domain" description="SecDF P1 head subdomain" evidence="12">
    <location>
        <begin position="138"/>
        <end position="232"/>
    </location>
</feature>
<dbReference type="Pfam" id="PF22599">
    <property type="entry name" value="SecDF_P1_head"/>
    <property type="match status" value="1"/>
</dbReference>
<dbReference type="Gene3D" id="1.20.1640.10">
    <property type="entry name" value="Multidrug efflux transporter AcrB transmembrane domain"/>
    <property type="match status" value="1"/>
</dbReference>
<dbReference type="InterPro" id="IPR048634">
    <property type="entry name" value="SecD_SecF_C"/>
</dbReference>
<name>A0A1G2CB37_9BACT</name>
<keyword evidence="7 9" id="KW-0811">Translocation</keyword>
<evidence type="ECO:0000256" key="3">
    <source>
        <dbReference type="ARBA" id="ARBA00022475"/>
    </source>
</evidence>
<feature type="domain" description="Protein translocase subunit SecDF P1" evidence="11">
    <location>
        <begin position="69"/>
        <end position="125"/>
    </location>
</feature>
<dbReference type="EMBL" id="MHKX01000005">
    <property type="protein sequence ID" value="OGY98585.1"/>
    <property type="molecule type" value="Genomic_DNA"/>
</dbReference>
<dbReference type="InterPro" id="IPR055344">
    <property type="entry name" value="SecD_SecF_C_bact"/>
</dbReference>
<evidence type="ECO:0000259" key="10">
    <source>
        <dbReference type="Pfam" id="PF02355"/>
    </source>
</evidence>
<reference evidence="13 14" key="1">
    <citation type="journal article" date="2016" name="Nat. Commun.">
        <title>Thousands of microbial genomes shed light on interconnected biogeochemical processes in an aquifer system.</title>
        <authorList>
            <person name="Anantharaman K."/>
            <person name="Brown C.T."/>
            <person name="Hug L.A."/>
            <person name="Sharon I."/>
            <person name="Castelle C.J."/>
            <person name="Probst A.J."/>
            <person name="Thomas B.C."/>
            <person name="Singh A."/>
            <person name="Wilkins M.J."/>
            <person name="Karaoz U."/>
            <person name="Brodie E.L."/>
            <person name="Williams K.H."/>
            <person name="Hubbard S.S."/>
            <person name="Banfield J.F."/>
        </authorList>
    </citation>
    <scope>NUCLEOTIDE SEQUENCE [LARGE SCALE GENOMIC DNA]</scope>
</reference>
<dbReference type="GO" id="GO:0015450">
    <property type="term" value="F:protein-transporting ATPase activity"/>
    <property type="evidence" value="ECO:0007669"/>
    <property type="project" value="InterPro"/>
</dbReference>
<evidence type="ECO:0000256" key="5">
    <source>
        <dbReference type="ARBA" id="ARBA00022927"/>
    </source>
</evidence>
<evidence type="ECO:0000256" key="8">
    <source>
        <dbReference type="ARBA" id="ARBA00023136"/>
    </source>
</evidence>
<evidence type="ECO:0000256" key="7">
    <source>
        <dbReference type="ARBA" id="ARBA00023010"/>
    </source>
</evidence>
<comment type="subcellular location">
    <subcellularLocation>
        <location evidence="1 9">Cell membrane</location>
        <topology evidence="1 9">Multi-pass membrane protein</topology>
    </subcellularLocation>
</comment>
<evidence type="ECO:0000256" key="4">
    <source>
        <dbReference type="ARBA" id="ARBA00022692"/>
    </source>
</evidence>
<keyword evidence="4 9" id="KW-0812">Transmembrane</keyword>
<dbReference type="GO" id="GO:0065002">
    <property type="term" value="P:intracellular protein transmembrane transport"/>
    <property type="evidence" value="ECO:0007669"/>
    <property type="project" value="UniProtKB-UniRule"/>
</dbReference>
<comment type="subunit">
    <text evidence="9">Forms a complex with SecF. Part of the essential Sec protein translocation apparatus which comprises SecA, SecYEG and auxiliary proteins SecDF. Other proteins may also be involved.</text>
</comment>
<protein>
    <recommendedName>
        <fullName evidence="9">Protein translocase subunit SecD</fullName>
    </recommendedName>
</protein>
<comment type="similarity">
    <text evidence="9">Belongs to the SecD/SecF family. SecD subfamily.</text>
</comment>
<dbReference type="GO" id="GO:0043952">
    <property type="term" value="P:protein transport by the Sec complex"/>
    <property type="evidence" value="ECO:0007669"/>
    <property type="project" value="UniProtKB-UniRule"/>
</dbReference>
<feature type="transmembrane region" description="Helical" evidence="9">
    <location>
        <begin position="378"/>
        <end position="401"/>
    </location>
</feature>
<feature type="transmembrane region" description="Helical" evidence="9">
    <location>
        <begin position="305"/>
        <end position="325"/>
    </location>
</feature>
<sequence length="414" mass="44561">MKKNQGFYLTLVVLLAVAAGIFVYPQGYGARWLPWRLGLDLQGGSHLVYKVDLASVADSNRDSVLNGLRDVIERRVNLFGVSEPQVYLAKEGNQDNLVVDLAGIKDISAAIEQIGETPTLEFMTVVLNGTTTGFAPTGITGQYVTGAQVSFNPTTQVPVVLIDFNSEGAKLFGEYTTANVGAQVATFLDGRLIQTAVIQEPITDGNAQISGDFTVKEAQDLVQNLNAGALPAPITLVNQNTTSATLGQEALRDAIKAGILGTLLVMLFMIIYYRSLGIFATIALVAYVALTLAVFKLVSITMTLAGVAGFVLTIGMAVDANILIFERVKEEMKRGLSRAGAMHEGFRHAWPSIRDSNTSTIITSVILYFFTSSFVQGFALTLFIGVVVSMFTAITLTRLMLDVFAQDPKKKPNA</sequence>
<dbReference type="InterPro" id="IPR022813">
    <property type="entry name" value="SecD/SecF_arch_bac"/>
</dbReference>
<dbReference type="InterPro" id="IPR048631">
    <property type="entry name" value="SecD_1st"/>
</dbReference>
<dbReference type="InterPro" id="IPR022645">
    <property type="entry name" value="SecD/SecF_bac"/>
</dbReference>
<dbReference type="PRINTS" id="PR01755">
    <property type="entry name" value="SECFTRNLCASE"/>
</dbReference>
<evidence type="ECO:0000313" key="14">
    <source>
        <dbReference type="Proteomes" id="UP000179059"/>
    </source>
</evidence>
<dbReference type="HAMAP" id="MF_01463_B">
    <property type="entry name" value="SecD_B"/>
    <property type="match status" value="1"/>
</dbReference>
<comment type="caution">
    <text evidence="13">The sequence shown here is derived from an EMBL/GenBank/DDBJ whole genome shotgun (WGS) entry which is preliminary data.</text>
</comment>
<keyword evidence="6 9" id="KW-1133">Transmembrane helix</keyword>
<dbReference type="FunFam" id="1.20.1640.10:FF:000004">
    <property type="entry name" value="Protein translocase subunit SecD"/>
    <property type="match status" value="1"/>
</dbReference>
<evidence type="ECO:0000259" key="12">
    <source>
        <dbReference type="Pfam" id="PF22599"/>
    </source>
</evidence>
<evidence type="ECO:0000259" key="11">
    <source>
        <dbReference type="Pfam" id="PF21760"/>
    </source>
</evidence>
<proteinExistence type="inferred from homology"/>
<keyword evidence="3 9" id="KW-1003">Cell membrane</keyword>
<dbReference type="NCBIfam" id="TIGR00916">
    <property type="entry name" value="2A0604s01"/>
    <property type="match status" value="1"/>
</dbReference>
<keyword evidence="5 9" id="KW-0653">Protein transport</keyword>
<feature type="transmembrane region" description="Helical" evidence="9">
    <location>
        <begin position="278"/>
        <end position="298"/>
    </location>
</feature>
<feature type="transmembrane region" description="Helical" evidence="9">
    <location>
        <begin position="6"/>
        <end position="24"/>
    </location>
</feature>
<keyword evidence="2 9" id="KW-0813">Transport</keyword>
<dbReference type="PANTHER" id="PTHR30081">
    <property type="entry name" value="PROTEIN-EXPORT MEMBRANE PROTEIN SEC"/>
    <property type="match status" value="1"/>
</dbReference>
<accession>A0A1G2CB37</accession>
<dbReference type="AlphaFoldDB" id="A0A1G2CB37"/>
<keyword evidence="8 9" id="KW-0472">Membrane</keyword>
<dbReference type="NCBIfam" id="TIGR01129">
    <property type="entry name" value="secD"/>
    <property type="match status" value="1"/>
</dbReference>
<feature type="domain" description="Protein export membrane protein SecD/SecF C-terminal" evidence="10">
    <location>
        <begin position="236"/>
        <end position="396"/>
    </location>
</feature>
<evidence type="ECO:0000256" key="6">
    <source>
        <dbReference type="ARBA" id="ARBA00022989"/>
    </source>
</evidence>
<evidence type="ECO:0000256" key="1">
    <source>
        <dbReference type="ARBA" id="ARBA00004651"/>
    </source>
</evidence>
<dbReference type="STRING" id="1798647.A2855_01920"/>
<comment type="caution">
    <text evidence="9">Lacks conserved residue(s) required for the propagation of feature annotation.</text>
</comment>
<comment type="function">
    <text evidence="9">Part of the Sec protein translocase complex. Interacts with the SecYEG preprotein conducting channel. SecDF uses the proton motive force (PMF) to complete protein translocation after the ATP-dependent function of SecA.</text>
</comment>
<dbReference type="Proteomes" id="UP000179059">
    <property type="component" value="Unassembled WGS sequence"/>
</dbReference>
<gene>
    <name evidence="9" type="primary">secD</name>
    <name evidence="13" type="ORF">A2855_01920</name>
</gene>